<sequence length="427" mass="45542">MKIYQKNLTEMKQIVDDYTSATVDPQIVATVAEIIQTVRQEGDAALRNYGAQFDKVDVKEFAVPQTKLEAAYQTLPSNLKDALTTAKANITSFHQQEIENGFADLTTPGVVRGQKVTPLARVGLYVPGGTAAYPSTILMNAIPAKLAGVGKLVMVTPPQREGISQTVLAAAYLAGVDAVYQVGGAQAIAALAYGTESIPQVDKIVGPGNIFVATAKQQVFGQVAIDMVAGPSEIGIIADSNANPDEVASDLLSQAEHDRRARAMLVTDSVELAEAVSAAVDQQLKTLPRQEIAQEAIANRSFIAVMADQDEMFELMNSIAPEHLELQVQDPITAMGKVQNAGSVFLGRYASEPLGDYLAGPNHVLPTGGTARFASPLGVYDFVKRTQFLQYTEAALAEVVQEVADLARAEGLEAHARAVEARFKEGD</sequence>
<feature type="binding site" evidence="8 12">
    <location>
        <position position="410"/>
    </location>
    <ligand>
        <name>substrate</name>
    </ligand>
</feature>
<feature type="binding site" evidence="8 12">
    <location>
        <position position="254"/>
    </location>
    <ligand>
        <name>substrate</name>
    </ligand>
</feature>
<dbReference type="GO" id="GO:0005829">
    <property type="term" value="C:cytosol"/>
    <property type="evidence" value="ECO:0007669"/>
    <property type="project" value="TreeGrafter"/>
</dbReference>
<feature type="binding site" evidence="8 12">
    <location>
        <position position="257"/>
    </location>
    <ligand>
        <name>substrate</name>
    </ligand>
</feature>
<evidence type="ECO:0000256" key="5">
    <source>
        <dbReference type="ARBA" id="ARBA00022833"/>
    </source>
</evidence>
<comment type="function">
    <text evidence="1 8">Catalyzes the sequential NAD-dependent oxidations of L-histidinol to L-histidinaldehyde and then to L-histidine.</text>
</comment>
<evidence type="ECO:0000256" key="9">
    <source>
        <dbReference type="PIRNR" id="PIRNR000099"/>
    </source>
</evidence>
<dbReference type="GO" id="GO:0008270">
    <property type="term" value="F:zinc ion binding"/>
    <property type="evidence" value="ECO:0007669"/>
    <property type="project" value="UniProtKB-UniRule"/>
</dbReference>
<dbReference type="GO" id="GO:0000105">
    <property type="term" value="P:L-histidine biosynthetic process"/>
    <property type="evidence" value="ECO:0007669"/>
    <property type="project" value="UniProtKB-UniRule"/>
</dbReference>
<evidence type="ECO:0000256" key="3">
    <source>
        <dbReference type="ARBA" id="ARBA00012965"/>
    </source>
</evidence>
<feature type="binding site" evidence="8 11">
    <location>
        <position position="186"/>
    </location>
    <ligand>
        <name>NAD(+)</name>
        <dbReference type="ChEBI" id="CHEBI:57540"/>
    </ligand>
</feature>
<dbReference type="Gene3D" id="3.40.50.1980">
    <property type="entry name" value="Nitrogenase molybdenum iron protein domain"/>
    <property type="match status" value="2"/>
</dbReference>
<dbReference type="SUPFAM" id="SSF53720">
    <property type="entry name" value="ALDH-like"/>
    <property type="match status" value="1"/>
</dbReference>
<comment type="cofactor">
    <cofactor evidence="8 13">
        <name>Zn(2+)</name>
        <dbReference type="ChEBI" id="CHEBI:29105"/>
    </cofactor>
    <text evidence="8 13">Binds 1 zinc ion per subunit.</text>
</comment>
<accession>A0A1D7ZYW1</accession>
<dbReference type="PRINTS" id="PR00083">
    <property type="entry name" value="HOLDHDRGNASE"/>
</dbReference>
<evidence type="ECO:0000256" key="4">
    <source>
        <dbReference type="ARBA" id="ARBA00022723"/>
    </source>
</evidence>
<organism evidence="15 16">
    <name type="scientific">Limosilactobacillus fermentum</name>
    <name type="common">Lactobacillus fermentum</name>
    <dbReference type="NCBI Taxonomy" id="1613"/>
    <lineage>
        <taxon>Bacteria</taxon>
        <taxon>Bacillati</taxon>
        <taxon>Bacillota</taxon>
        <taxon>Bacilli</taxon>
        <taxon>Lactobacillales</taxon>
        <taxon>Lactobacillaceae</taxon>
        <taxon>Limosilactobacillus</taxon>
    </lineage>
</organism>
<evidence type="ECO:0000313" key="15">
    <source>
        <dbReference type="EMBL" id="AOR75058.1"/>
    </source>
</evidence>
<keyword evidence="8 11" id="KW-0520">NAD</keyword>
<keyword evidence="5 8" id="KW-0862">Zinc</keyword>
<keyword evidence="4 8" id="KW-0479">Metal-binding</keyword>
<feature type="binding site" evidence="8 12">
    <location>
        <position position="415"/>
    </location>
    <ligand>
        <name>substrate</name>
    </ligand>
</feature>
<evidence type="ECO:0000256" key="11">
    <source>
        <dbReference type="PIRSR" id="PIRSR000099-2"/>
    </source>
</evidence>
<name>A0A1D7ZYW1_LIMFE</name>
<reference evidence="15 16" key="1">
    <citation type="submission" date="2016-09" db="EMBL/GenBank/DDBJ databases">
        <title>Genome Sequence of the Lactobacillus fermentum strain NCC2970 (CNCM I-5068).</title>
        <authorList>
            <person name="Barretto C."/>
            <person name="Ngom-Bru C."/>
            <person name="Genevaz A."/>
            <person name="Fournier C."/>
            <person name="Moine D."/>
            <person name="Kassam M."/>
            <person name="Iltis A."/>
            <person name="Sagory-Zalkind P."/>
            <person name="Faucherand G."/>
            <person name="Descombes P."/>
            <person name="Duboux S."/>
        </authorList>
    </citation>
    <scope>NUCLEOTIDE SEQUENCE [LARGE SCALE GENOMIC DNA]</scope>
    <source>
        <strain evidence="15 16">NCC2970</strain>
    </source>
</reference>
<dbReference type="HAMAP" id="MF_01024">
    <property type="entry name" value="HisD"/>
    <property type="match status" value="1"/>
</dbReference>
<evidence type="ECO:0000313" key="16">
    <source>
        <dbReference type="Proteomes" id="UP000094714"/>
    </source>
</evidence>
<dbReference type="PIRSF" id="PIRSF000099">
    <property type="entry name" value="Histidinol_dh"/>
    <property type="match status" value="1"/>
</dbReference>
<protein>
    <recommendedName>
        <fullName evidence="3 8">Histidinol dehydrogenase</fullName>
        <shortName evidence="8">HDH</shortName>
        <ecNumber evidence="3 8">1.1.1.23</ecNumber>
    </recommendedName>
</protein>
<feature type="active site" description="Proton acceptor" evidence="8 10">
    <location>
        <position position="323"/>
    </location>
</feature>
<dbReference type="EC" id="1.1.1.23" evidence="3 8"/>
<dbReference type="InterPro" id="IPR022695">
    <property type="entry name" value="Histidinol_DH_monofunct"/>
</dbReference>
<feature type="binding site" evidence="8 11">
    <location>
        <position position="209"/>
    </location>
    <ligand>
        <name>NAD(+)</name>
        <dbReference type="ChEBI" id="CHEBI:57540"/>
    </ligand>
</feature>
<dbReference type="InterPro" id="IPR012131">
    <property type="entry name" value="Hstdl_DH"/>
</dbReference>
<proteinExistence type="inferred from homology"/>
<dbReference type="GO" id="GO:0051287">
    <property type="term" value="F:NAD binding"/>
    <property type="evidence" value="ECO:0007669"/>
    <property type="project" value="InterPro"/>
</dbReference>
<comment type="pathway">
    <text evidence="8">Amino-acid biosynthesis; L-histidine biosynthesis; L-histidine from 5-phospho-alpha-D-ribose 1-diphosphate: step 9/9.</text>
</comment>
<feature type="binding site" evidence="8 13">
    <location>
        <position position="356"/>
    </location>
    <ligand>
        <name>Zn(2+)</name>
        <dbReference type="ChEBI" id="CHEBI:29105"/>
    </ligand>
</feature>
<dbReference type="UniPathway" id="UPA00031">
    <property type="reaction ID" value="UER00014"/>
</dbReference>
<dbReference type="EMBL" id="CP017151">
    <property type="protein sequence ID" value="AOR75058.1"/>
    <property type="molecule type" value="Genomic_DNA"/>
</dbReference>
<dbReference type="PATRIC" id="fig|1613.112.peg.1691"/>
<dbReference type="PANTHER" id="PTHR21256:SF2">
    <property type="entry name" value="HISTIDINE BIOSYNTHESIS TRIFUNCTIONAL PROTEIN"/>
    <property type="match status" value="1"/>
</dbReference>
<dbReference type="Pfam" id="PF00815">
    <property type="entry name" value="Histidinol_dh"/>
    <property type="match status" value="1"/>
</dbReference>
<feature type="binding site" evidence="8 13">
    <location>
        <position position="257"/>
    </location>
    <ligand>
        <name>Zn(2+)</name>
        <dbReference type="ChEBI" id="CHEBI:29105"/>
    </ligand>
</feature>
<feature type="binding site" evidence="8 11">
    <location>
        <position position="125"/>
    </location>
    <ligand>
        <name>NAD(+)</name>
        <dbReference type="ChEBI" id="CHEBI:57540"/>
    </ligand>
</feature>
<evidence type="ECO:0000256" key="7">
    <source>
        <dbReference type="ARBA" id="ARBA00049489"/>
    </source>
</evidence>
<evidence type="ECO:0000256" key="14">
    <source>
        <dbReference type="RuleBase" id="RU004175"/>
    </source>
</evidence>
<evidence type="ECO:0000256" key="8">
    <source>
        <dbReference type="HAMAP-Rule" id="MF_01024"/>
    </source>
</evidence>
<feature type="binding site" evidence="8 13">
    <location>
        <position position="415"/>
    </location>
    <ligand>
        <name>Zn(2+)</name>
        <dbReference type="ChEBI" id="CHEBI:29105"/>
    </ligand>
</feature>
<evidence type="ECO:0000256" key="2">
    <source>
        <dbReference type="ARBA" id="ARBA00010178"/>
    </source>
</evidence>
<feature type="binding site" evidence="8 13">
    <location>
        <position position="254"/>
    </location>
    <ligand>
        <name>Zn(2+)</name>
        <dbReference type="ChEBI" id="CHEBI:29105"/>
    </ligand>
</feature>
<dbReference type="CDD" id="cd06572">
    <property type="entry name" value="Histidinol_dh"/>
    <property type="match status" value="1"/>
</dbReference>
<dbReference type="GO" id="GO:0004399">
    <property type="term" value="F:histidinol dehydrogenase activity"/>
    <property type="evidence" value="ECO:0007669"/>
    <property type="project" value="UniProtKB-UniRule"/>
</dbReference>
<dbReference type="AlphaFoldDB" id="A0A1D7ZYW1"/>
<dbReference type="FunFam" id="3.40.50.1980:FF:000026">
    <property type="entry name" value="Histidinol dehydrogenase"/>
    <property type="match status" value="1"/>
</dbReference>
<evidence type="ECO:0000256" key="6">
    <source>
        <dbReference type="ARBA" id="ARBA00023002"/>
    </source>
</evidence>
<feature type="binding site" evidence="8 12">
    <location>
        <position position="232"/>
    </location>
    <ligand>
        <name>substrate</name>
    </ligand>
</feature>
<dbReference type="PANTHER" id="PTHR21256">
    <property type="entry name" value="HISTIDINOL DEHYDROGENASE HDH"/>
    <property type="match status" value="1"/>
</dbReference>
<keyword evidence="6 8" id="KW-0560">Oxidoreductase</keyword>
<evidence type="ECO:0000256" key="13">
    <source>
        <dbReference type="PIRSR" id="PIRSR000099-4"/>
    </source>
</evidence>
<evidence type="ECO:0000256" key="10">
    <source>
        <dbReference type="PIRSR" id="PIRSR000099-1"/>
    </source>
</evidence>
<evidence type="ECO:0000256" key="12">
    <source>
        <dbReference type="PIRSR" id="PIRSR000099-3"/>
    </source>
</evidence>
<dbReference type="FunFam" id="3.40.50.1980:FF:000001">
    <property type="entry name" value="Histidinol dehydrogenase"/>
    <property type="match status" value="1"/>
</dbReference>
<dbReference type="RefSeq" id="WP_069776139.1">
    <property type="nucleotide sequence ID" value="NZ_AP024320.1"/>
</dbReference>
<dbReference type="PROSITE" id="PS00611">
    <property type="entry name" value="HISOL_DEHYDROGENASE"/>
    <property type="match status" value="1"/>
</dbReference>
<dbReference type="InterPro" id="IPR016161">
    <property type="entry name" value="Ald_DH/histidinol_DH"/>
</dbReference>
<feature type="active site" description="Proton acceptor" evidence="8 10">
    <location>
        <position position="322"/>
    </location>
</feature>
<gene>
    <name evidence="8 15" type="primary">hisD</name>
    <name evidence="15" type="ORF">LACFE_CDS1613</name>
</gene>
<feature type="binding site" evidence="8 12">
    <location>
        <position position="356"/>
    </location>
    <ligand>
        <name>substrate</name>
    </ligand>
</feature>
<keyword evidence="8" id="KW-0028">Amino-acid biosynthesis</keyword>
<dbReference type="NCBIfam" id="TIGR00069">
    <property type="entry name" value="hisD"/>
    <property type="match status" value="1"/>
</dbReference>
<dbReference type="Proteomes" id="UP000094714">
    <property type="component" value="Chromosome"/>
</dbReference>
<dbReference type="Gene3D" id="1.20.5.1300">
    <property type="match status" value="1"/>
</dbReference>
<feature type="binding site" evidence="8 12">
    <location>
        <position position="323"/>
    </location>
    <ligand>
        <name>substrate</name>
    </ligand>
</feature>
<dbReference type="InterPro" id="IPR001692">
    <property type="entry name" value="Histidinol_DH_CS"/>
</dbReference>
<comment type="catalytic activity">
    <reaction evidence="7 8">
        <text>L-histidinol + 2 NAD(+) + H2O = L-histidine + 2 NADH + 3 H(+)</text>
        <dbReference type="Rhea" id="RHEA:20641"/>
        <dbReference type="ChEBI" id="CHEBI:15377"/>
        <dbReference type="ChEBI" id="CHEBI:15378"/>
        <dbReference type="ChEBI" id="CHEBI:57540"/>
        <dbReference type="ChEBI" id="CHEBI:57595"/>
        <dbReference type="ChEBI" id="CHEBI:57699"/>
        <dbReference type="ChEBI" id="CHEBI:57945"/>
        <dbReference type="EC" id="1.1.1.23"/>
    </reaction>
</comment>
<evidence type="ECO:0000256" key="1">
    <source>
        <dbReference type="ARBA" id="ARBA00003850"/>
    </source>
</evidence>
<comment type="similarity">
    <text evidence="2 8 9 14">Belongs to the histidinol dehydrogenase family.</text>
</comment>
<keyword evidence="8" id="KW-0368">Histidine biosynthesis</keyword>